<reference evidence="2 3" key="2">
    <citation type="journal article" date="2016" name="Int. J. Syst. Evol. Microbiol.">
        <title>Bacillus gobiensis sp. nov., isolated from a soil sample.</title>
        <authorList>
            <person name="Liu B."/>
            <person name="Liu G.H."/>
            <person name="Cetin S."/>
            <person name="Schumann P."/>
            <person name="Pan Z.Z."/>
            <person name="Chen Q.Q."/>
        </authorList>
    </citation>
    <scope>NUCLEOTIDE SEQUENCE [LARGE SCALE GENOMIC DNA]</scope>
    <source>
        <strain evidence="2 3">FJAT-4402</strain>
    </source>
</reference>
<dbReference type="GO" id="GO:0015074">
    <property type="term" value="P:DNA integration"/>
    <property type="evidence" value="ECO:0007669"/>
    <property type="project" value="InterPro"/>
</dbReference>
<dbReference type="AlphaFoldDB" id="A0A0M4G7S5"/>
<dbReference type="Proteomes" id="UP000067625">
    <property type="component" value="Chromosome"/>
</dbReference>
<accession>A0A0M4G7S5</accession>
<evidence type="ECO:0000256" key="1">
    <source>
        <dbReference type="ARBA" id="ARBA00023172"/>
    </source>
</evidence>
<name>A0A0M4G7S5_9BACI</name>
<dbReference type="InterPro" id="IPR013762">
    <property type="entry name" value="Integrase-like_cat_sf"/>
</dbReference>
<dbReference type="GO" id="GO:0003677">
    <property type="term" value="F:DNA binding"/>
    <property type="evidence" value="ECO:0007669"/>
    <property type="project" value="InterPro"/>
</dbReference>
<evidence type="ECO:0000313" key="2">
    <source>
        <dbReference type="EMBL" id="ALC81145.1"/>
    </source>
</evidence>
<proteinExistence type="predicted"/>
<gene>
    <name evidence="2" type="ORF">AM592_05695</name>
</gene>
<dbReference type="GO" id="GO:0006310">
    <property type="term" value="P:DNA recombination"/>
    <property type="evidence" value="ECO:0007669"/>
    <property type="project" value="UniProtKB-KW"/>
</dbReference>
<reference evidence="3" key="1">
    <citation type="submission" date="2015-08" db="EMBL/GenBank/DDBJ databases">
        <title>Genome sequencing project for genomic taxonomy and phylogenomics of Bacillus-like bacteria.</title>
        <authorList>
            <person name="Liu B."/>
            <person name="Wang J."/>
            <person name="Zhu Y."/>
            <person name="Liu G."/>
            <person name="Chen Q."/>
            <person name="Chen Z."/>
            <person name="Lan J."/>
            <person name="Che J."/>
            <person name="Ge C."/>
            <person name="Shi H."/>
            <person name="Pan Z."/>
            <person name="Liu X."/>
        </authorList>
    </citation>
    <scope>NUCLEOTIDE SEQUENCE [LARGE SCALE GENOMIC DNA]</scope>
    <source>
        <strain evidence="3">FJAT-4402</strain>
    </source>
</reference>
<organism evidence="2 3">
    <name type="scientific">Bacillus gobiensis</name>
    <dbReference type="NCBI Taxonomy" id="1441095"/>
    <lineage>
        <taxon>Bacteria</taxon>
        <taxon>Bacillati</taxon>
        <taxon>Bacillota</taxon>
        <taxon>Bacilli</taxon>
        <taxon>Bacillales</taxon>
        <taxon>Bacillaceae</taxon>
        <taxon>Bacillus</taxon>
    </lineage>
</organism>
<evidence type="ECO:0000313" key="3">
    <source>
        <dbReference type="Proteomes" id="UP000067625"/>
    </source>
</evidence>
<keyword evidence="3" id="KW-1185">Reference proteome</keyword>
<dbReference type="Gene3D" id="1.10.443.10">
    <property type="entry name" value="Intergrase catalytic core"/>
    <property type="match status" value="1"/>
</dbReference>
<protein>
    <submittedName>
        <fullName evidence="2">Uncharacterized protein</fullName>
    </submittedName>
</protein>
<dbReference type="PATRIC" id="fig|1441095.3.peg.1237"/>
<sequence>MFHTFPVSQRIRAIALQWAGADLNNACIVVDHTIDYEAEDDEELFGDTKIYGLKQFKEKYKHDLHLVFCREVGSCLANSTLFTAFRWILKKAYLPGVLFHSLRQTYSNKIGAQLKVRSDI</sequence>
<dbReference type="InterPro" id="IPR011010">
    <property type="entry name" value="DNA_brk_join_enz"/>
</dbReference>
<keyword evidence="1" id="KW-0233">DNA recombination</keyword>
<dbReference type="EMBL" id="CP012600">
    <property type="protein sequence ID" value="ALC81145.1"/>
    <property type="molecule type" value="Genomic_DNA"/>
</dbReference>
<dbReference type="SUPFAM" id="SSF56349">
    <property type="entry name" value="DNA breaking-rejoining enzymes"/>
    <property type="match status" value="1"/>
</dbReference>